<dbReference type="OrthoDB" id="5192391at2"/>
<keyword evidence="2" id="KW-1185">Reference proteome</keyword>
<evidence type="ECO:0000313" key="1">
    <source>
        <dbReference type="EMBL" id="RJT78486.1"/>
    </source>
</evidence>
<gene>
    <name evidence="1" type="ORF">D6T63_12140</name>
</gene>
<sequence length="216" mass="22423">MDTRAAQSPTEALRLKKPSWKDPRLLTGLLLVLASTAGVIALLQSQNTTTPVYSARENLAVGSTLTAEDLVAISVRLGDAADSYLLVADGIPEGAVATRLVTRSELVPAAAVGAADELDRKPVGLTVEDRLPTGTAAGDRVDVWVSLRTDTNTYEEPQLLLEAAEVAELTLGESALGANSSTLVQVLVDDAAMPELLNALSNDARIAVVLNPGAGS</sequence>
<evidence type="ECO:0008006" key="3">
    <source>
        <dbReference type="Google" id="ProtNLM"/>
    </source>
</evidence>
<dbReference type="AlphaFoldDB" id="A0A3A5MAA4"/>
<evidence type="ECO:0000313" key="2">
    <source>
        <dbReference type="Proteomes" id="UP000272560"/>
    </source>
</evidence>
<accession>A0A3A5MAA4</accession>
<name>A0A3A5MAA4_9MICC</name>
<reference evidence="1 2" key="1">
    <citation type="submission" date="2018-09" db="EMBL/GenBank/DDBJ databases">
        <title>Novel species of Arthrobacter.</title>
        <authorList>
            <person name="Liu Q."/>
            <person name="Xin Y.-H."/>
        </authorList>
    </citation>
    <scope>NUCLEOTIDE SEQUENCE [LARGE SCALE GENOMIC DNA]</scope>
    <source>
        <strain evidence="1 2">Hz2</strain>
    </source>
</reference>
<protein>
    <recommendedName>
        <fullName evidence="3">SAF domain-containing protein</fullName>
    </recommendedName>
</protein>
<dbReference type="EMBL" id="QZVT01000006">
    <property type="protein sequence ID" value="RJT78486.1"/>
    <property type="molecule type" value="Genomic_DNA"/>
</dbReference>
<dbReference type="Proteomes" id="UP000272560">
    <property type="component" value="Unassembled WGS sequence"/>
</dbReference>
<proteinExistence type="predicted"/>
<comment type="caution">
    <text evidence="1">The sequence shown here is derived from an EMBL/GenBank/DDBJ whole genome shotgun (WGS) entry which is preliminary data.</text>
</comment>
<organism evidence="1 2">
    <name type="scientific">Arthrobacter cheniae</name>
    <dbReference type="NCBI Taxonomy" id="1258888"/>
    <lineage>
        <taxon>Bacteria</taxon>
        <taxon>Bacillati</taxon>
        <taxon>Actinomycetota</taxon>
        <taxon>Actinomycetes</taxon>
        <taxon>Micrococcales</taxon>
        <taxon>Micrococcaceae</taxon>
        <taxon>Arthrobacter</taxon>
    </lineage>
</organism>